<sequence length="97" mass="10853">MSCARTSKLRERDHRDEVPRDADQHEEDATGGGEVQQPPWIADEQDHRSWVLQDLLEPHVAAAIVSVALVARHPPVLQHLRKAGFSLADHEYSMSGP</sequence>
<evidence type="ECO:0000256" key="1">
    <source>
        <dbReference type="SAM" id="MobiDB-lite"/>
    </source>
</evidence>
<dbReference type="AlphaFoldDB" id="A0A026X1T1"/>
<protein>
    <submittedName>
        <fullName evidence="2">Uncharacterized protein</fullName>
    </submittedName>
</protein>
<keyword evidence="3" id="KW-1185">Reference proteome</keyword>
<evidence type="ECO:0000313" key="3">
    <source>
        <dbReference type="Proteomes" id="UP000053097"/>
    </source>
</evidence>
<proteinExistence type="predicted"/>
<name>A0A026X1T1_OOCBI</name>
<feature type="region of interest" description="Disordered" evidence="1">
    <location>
        <begin position="1"/>
        <end position="42"/>
    </location>
</feature>
<evidence type="ECO:0000313" key="2">
    <source>
        <dbReference type="EMBL" id="EZA62028.1"/>
    </source>
</evidence>
<dbReference type="Proteomes" id="UP000053097">
    <property type="component" value="Unassembled WGS sequence"/>
</dbReference>
<reference evidence="2 3" key="1">
    <citation type="journal article" date="2014" name="Curr. Biol.">
        <title>The genome of the clonal raider ant Cerapachys biroi.</title>
        <authorList>
            <person name="Oxley P.R."/>
            <person name="Ji L."/>
            <person name="Fetter-Pruneda I."/>
            <person name="McKenzie S.K."/>
            <person name="Li C."/>
            <person name="Hu H."/>
            <person name="Zhang G."/>
            <person name="Kronauer D.J."/>
        </authorList>
    </citation>
    <scope>NUCLEOTIDE SEQUENCE [LARGE SCALE GENOMIC DNA]</scope>
</reference>
<gene>
    <name evidence="2" type="ORF">X777_06714</name>
</gene>
<feature type="compositionally biased region" description="Basic and acidic residues" evidence="1">
    <location>
        <begin position="8"/>
        <end position="23"/>
    </location>
</feature>
<accession>A0A026X1T1</accession>
<organism evidence="2 3">
    <name type="scientific">Ooceraea biroi</name>
    <name type="common">Clonal raider ant</name>
    <name type="synonym">Cerapachys biroi</name>
    <dbReference type="NCBI Taxonomy" id="2015173"/>
    <lineage>
        <taxon>Eukaryota</taxon>
        <taxon>Metazoa</taxon>
        <taxon>Ecdysozoa</taxon>
        <taxon>Arthropoda</taxon>
        <taxon>Hexapoda</taxon>
        <taxon>Insecta</taxon>
        <taxon>Pterygota</taxon>
        <taxon>Neoptera</taxon>
        <taxon>Endopterygota</taxon>
        <taxon>Hymenoptera</taxon>
        <taxon>Apocrita</taxon>
        <taxon>Aculeata</taxon>
        <taxon>Formicoidea</taxon>
        <taxon>Formicidae</taxon>
        <taxon>Dorylinae</taxon>
        <taxon>Ooceraea</taxon>
    </lineage>
</organism>
<dbReference type="EMBL" id="KK107034">
    <property type="protein sequence ID" value="EZA62028.1"/>
    <property type="molecule type" value="Genomic_DNA"/>
</dbReference>